<proteinExistence type="predicted"/>
<evidence type="ECO:0000256" key="1">
    <source>
        <dbReference type="ARBA" id="ARBA00022729"/>
    </source>
</evidence>
<feature type="domain" description="GEVED" evidence="5">
    <location>
        <begin position="272"/>
        <end position="354"/>
    </location>
</feature>
<evidence type="ECO:0000259" key="5">
    <source>
        <dbReference type="Pfam" id="PF20009"/>
    </source>
</evidence>
<dbReference type="NCBIfam" id="NF038128">
    <property type="entry name" value="choice_anch_J"/>
    <property type="match status" value="1"/>
</dbReference>
<feature type="chain" id="PRO_5045420769" evidence="2">
    <location>
        <begin position="20"/>
        <end position="443"/>
    </location>
</feature>
<dbReference type="InterPro" id="IPR045474">
    <property type="entry name" value="GEVED"/>
</dbReference>
<dbReference type="Pfam" id="PF07675">
    <property type="entry name" value="Cleaved_Adhesin"/>
    <property type="match status" value="1"/>
</dbReference>
<evidence type="ECO:0000259" key="4">
    <source>
        <dbReference type="Pfam" id="PF18962"/>
    </source>
</evidence>
<protein>
    <submittedName>
        <fullName evidence="6">Choice-of-anchor J domain-containing protein</fullName>
    </submittedName>
</protein>
<dbReference type="Proteomes" id="UP001629058">
    <property type="component" value="Unassembled WGS sequence"/>
</dbReference>
<dbReference type="NCBIfam" id="TIGR04183">
    <property type="entry name" value="Por_Secre_tail"/>
    <property type="match status" value="1"/>
</dbReference>
<keyword evidence="1 2" id="KW-0732">Signal</keyword>
<dbReference type="Gene3D" id="2.60.120.200">
    <property type="match status" value="1"/>
</dbReference>
<evidence type="ECO:0000259" key="3">
    <source>
        <dbReference type="Pfam" id="PF07675"/>
    </source>
</evidence>
<sequence>MKKQLLKALLLGLPVFGFGQIFQENFDGNGQGITAWTIIDVDGLTPASAVNFISNGWNRIDRQGTTGSFGGPAGNFAAMSTSWYSPAGTSNDWLISPTIPVSGASPTLYWDAKAQDGDYPDGYKVMLAPNGGNTVADFTVELYNTTGENSYWTSRAVSLTPYIGQNVRFAFVNNSNDKFILMVDNIKVDYTFVQPPASFCGPLVFQDSLFGDDGDEPITLVNFAGINNTTSATAYVGTSHEYFLSQTANVARGQSYDITLKGNTGGNFASNFAVFIDWNQNGNLSDPGEVYTVTQTITNSTGTDALQAVHTIAVPSTALLGNTRMRVKKMYGTTDLTDPCAGSDYGQAEDYTVNVAASLSVNDLAKKDSNLKIYPNPVSDILNIDSASKIKSVKIYDLSGKNVLTEIVETNRPTINVSGLTSGTYVVTAETEKGLQSAKIIKK</sequence>
<feature type="domain" description="Cleaved adhesin" evidence="3">
    <location>
        <begin position="35"/>
        <end position="157"/>
    </location>
</feature>
<dbReference type="RefSeq" id="WP_408087377.1">
    <property type="nucleotide sequence ID" value="NZ_JBELPY010000001.1"/>
</dbReference>
<name>A0ABW8XZ67_9FLAO</name>
<evidence type="ECO:0000313" key="6">
    <source>
        <dbReference type="EMBL" id="MFL9832984.1"/>
    </source>
</evidence>
<evidence type="ECO:0000256" key="2">
    <source>
        <dbReference type="SAM" id="SignalP"/>
    </source>
</evidence>
<gene>
    <name evidence="6" type="ORF">ABS765_02940</name>
</gene>
<dbReference type="Pfam" id="PF20009">
    <property type="entry name" value="GEVED"/>
    <property type="match status" value="1"/>
</dbReference>
<comment type="caution">
    <text evidence="6">The sequence shown here is derived from an EMBL/GenBank/DDBJ whole genome shotgun (WGS) entry which is preliminary data.</text>
</comment>
<reference evidence="6 7" key="1">
    <citation type="submission" date="2024-06" db="EMBL/GenBank/DDBJ databases">
        <authorList>
            <person name="Kaempfer P."/>
            <person name="Viver T."/>
        </authorList>
    </citation>
    <scope>NUCLEOTIDE SEQUENCE [LARGE SCALE GENOMIC DNA]</scope>
    <source>
        <strain evidence="6 7">ST-37</strain>
    </source>
</reference>
<dbReference type="InterPro" id="IPR026444">
    <property type="entry name" value="Secre_tail"/>
</dbReference>
<evidence type="ECO:0000313" key="7">
    <source>
        <dbReference type="Proteomes" id="UP001629058"/>
    </source>
</evidence>
<feature type="signal peptide" evidence="2">
    <location>
        <begin position="1"/>
        <end position="19"/>
    </location>
</feature>
<keyword evidence="7" id="KW-1185">Reference proteome</keyword>
<feature type="domain" description="Secretion system C-terminal sorting" evidence="4">
    <location>
        <begin position="373"/>
        <end position="441"/>
    </location>
</feature>
<accession>A0ABW8XZ67</accession>
<dbReference type="InterPro" id="IPR011628">
    <property type="entry name" value="Cleaved_adhesin"/>
</dbReference>
<dbReference type="Pfam" id="PF18962">
    <property type="entry name" value="Por_Secre_tail"/>
    <property type="match status" value="1"/>
</dbReference>
<organism evidence="6 7">
    <name type="scientific">Chryseobacterium terrae</name>
    <dbReference type="NCBI Taxonomy" id="3163299"/>
    <lineage>
        <taxon>Bacteria</taxon>
        <taxon>Pseudomonadati</taxon>
        <taxon>Bacteroidota</taxon>
        <taxon>Flavobacteriia</taxon>
        <taxon>Flavobacteriales</taxon>
        <taxon>Weeksellaceae</taxon>
        <taxon>Chryseobacterium group</taxon>
        <taxon>Chryseobacterium</taxon>
    </lineage>
</organism>
<dbReference type="EMBL" id="JBELPY010000001">
    <property type="protein sequence ID" value="MFL9832984.1"/>
    <property type="molecule type" value="Genomic_DNA"/>
</dbReference>